<dbReference type="Pfam" id="PF06058">
    <property type="entry name" value="DCP1"/>
    <property type="match status" value="1"/>
</dbReference>
<dbReference type="EMBL" id="PDNA01000290">
    <property type="protein sequence ID" value="PGG98603.1"/>
    <property type="molecule type" value="Genomic_DNA"/>
</dbReference>
<evidence type="ECO:0000313" key="6">
    <source>
        <dbReference type="EMBL" id="PGG98603.1"/>
    </source>
</evidence>
<protein>
    <recommendedName>
        <fullName evidence="8">PH domain-containing protein</fullName>
    </recommendedName>
</protein>
<organism evidence="6 7">
    <name type="scientific">Polytolypa hystricis (strain UAMH7299)</name>
    <dbReference type="NCBI Taxonomy" id="1447883"/>
    <lineage>
        <taxon>Eukaryota</taxon>
        <taxon>Fungi</taxon>
        <taxon>Dikarya</taxon>
        <taxon>Ascomycota</taxon>
        <taxon>Pezizomycotina</taxon>
        <taxon>Eurotiomycetes</taxon>
        <taxon>Eurotiomycetidae</taxon>
        <taxon>Onygenales</taxon>
        <taxon>Onygenales incertae sedis</taxon>
        <taxon>Polytolypa</taxon>
    </lineage>
</organism>
<comment type="subcellular location">
    <subcellularLocation>
        <location evidence="1">Cytoplasm</location>
    </subcellularLocation>
</comment>
<dbReference type="Proteomes" id="UP000224634">
    <property type="component" value="Unassembled WGS sequence"/>
</dbReference>
<dbReference type="Gene3D" id="2.30.29.30">
    <property type="entry name" value="Pleckstrin-homology domain (PH domain)/Phosphotyrosine-binding domain (PTB)"/>
    <property type="match status" value="1"/>
</dbReference>
<feature type="region of interest" description="Disordered" evidence="5">
    <location>
        <begin position="207"/>
        <end position="226"/>
    </location>
</feature>
<dbReference type="GO" id="GO:0000290">
    <property type="term" value="P:deadenylation-dependent decapping of nuclear-transcribed mRNA"/>
    <property type="evidence" value="ECO:0007669"/>
    <property type="project" value="InterPro"/>
</dbReference>
<comment type="similarity">
    <text evidence="2">Belongs to the DCP1 family.</text>
</comment>
<proteinExistence type="inferred from homology"/>
<dbReference type="InterPro" id="IPR010334">
    <property type="entry name" value="Dcp1"/>
</dbReference>
<comment type="caution">
    <text evidence="6">The sequence shown here is derived from an EMBL/GenBank/DDBJ whole genome shotgun (WGS) entry which is preliminary data.</text>
</comment>
<evidence type="ECO:0000256" key="4">
    <source>
        <dbReference type="ARBA" id="ARBA00022664"/>
    </source>
</evidence>
<name>A0A2B7WGZ0_POLH7</name>
<dbReference type="PANTHER" id="PTHR16290">
    <property type="entry name" value="TRANSCRIPTION FACTOR SMIF DECAPPING ENZYME DCP1"/>
    <property type="match status" value="1"/>
</dbReference>
<dbReference type="InterPro" id="IPR011993">
    <property type="entry name" value="PH-like_dom_sf"/>
</dbReference>
<keyword evidence="3" id="KW-0963">Cytoplasm</keyword>
<dbReference type="GO" id="GO:0003729">
    <property type="term" value="F:mRNA binding"/>
    <property type="evidence" value="ECO:0007669"/>
    <property type="project" value="TreeGrafter"/>
</dbReference>
<dbReference type="AlphaFoldDB" id="A0A2B7WGZ0"/>
<dbReference type="GO" id="GO:0006397">
    <property type="term" value="P:mRNA processing"/>
    <property type="evidence" value="ECO:0007669"/>
    <property type="project" value="UniProtKB-KW"/>
</dbReference>
<dbReference type="SUPFAM" id="SSF50729">
    <property type="entry name" value="PH domain-like"/>
    <property type="match status" value="1"/>
</dbReference>
<feature type="region of interest" description="Disordered" evidence="5">
    <location>
        <begin position="1"/>
        <end position="105"/>
    </location>
</feature>
<feature type="compositionally biased region" description="Polar residues" evidence="5">
    <location>
        <begin position="36"/>
        <end position="45"/>
    </location>
</feature>
<accession>A0A2B7WGZ0</accession>
<evidence type="ECO:0008006" key="8">
    <source>
        <dbReference type="Google" id="ProtNLM"/>
    </source>
</evidence>
<dbReference type="GO" id="GO:0008047">
    <property type="term" value="F:enzyme activator activity"/>
    <property type="evidence" value="ECO:0007669"/>
    <property type="project" value="InterPro"/>
</dbReference>
<evidence type="ECO:0000313" key="7">
    <source>
        <dbReference type="Proteomes" id="UP000224634"/>
    </source>
</evidence>
<evidence type="ECO:0000256" key="3">
    <source>
        <dbReference type="ARBA" id="ARBA00022490"/>
    </source>
</evidence>
<gene>
    <name evidence="6" type="ORF">AJ80_09512</name>
</gene>
<dbReference type="CDD" id="cd13182">
    <property type="entry name" value="EVH1-like_Dcp1"/>
    <property type="match status" value="1"/>
</dbReference>
<feature type="compositionally biased region" description="Low complexity" evidence="5">
    <location>
        <begin position="212"/>
        <end position="226"/>
    </location>
</feature>
<sequence length="427" mass="46649">MPHPRSRDQRPFHTGQFNNNQHYNHPQHRAPPASYHTRNPSNLAQPSDYESDFPTDYYISDANMGNNAGRNGNNNNHNNTNNTTNNNNNASATASAPSVPAPVPTRTNEELNLAVLQRHNHSISSILSLAPYAVVYIFSPTTQLWEKSGIEGTLFVCQLTQGDIGEERYKVIVLNRRGMNNFQAPLLDGGDVELTEDYVILKVDGNEGKDASGGNNSNNNNNKASGAQGTTIYGLWIFSEPPPSSTAETRAINAQFIKECAVHAGKSSELAKERLAAAEHSQAATAGGPSGAGQEEEEAPMSVPMGRQISLKEMFGQQRAQDDEWSVKVHSPALRAMELSSDHFTQEYNENQNNFKPEGGFISAAQQQQRALAQSQGQNWPTGRAQQGTATYLPVARRTDAGQDIPQDVLGDLFRRAGLGYQGHLPQ</sequence>
<feature type="compositionally biased region" description="Low complexity" evidence="5">
    <location>
        <begin position="62"/>
        <end position="98"/>
    </location>
</feature>
<reference evidence="6 7" key="1">
    <citation type="submission" date="2017-10" db="EMBL/GenBank/DDBJ databases">
        <title>Comparative genomics in systemic dimorphic fungi from Ajellomycetaceae.</title>
        <authorList>
            <person name="Munoz J.F."/>
            <person name="Mcewen J.G."/>
            <person name="Clay O.K."/>
            <person name="Cuomo C.A."/>
        </authorList>
    </citation>
    <scope>NUCLEOTIDE SEQUENCE [LARGE SCALE GENOMIC DNA]</scope>
    <source>
        <strain evidence="6 7">UAMH7299</strain>
    </source>
</reference>
<dbReference type="GO" id="GO:0031087">
    <property type="term" value="P:deadenylation-independent decapping of nuclear-transcribed mRNA"/>
    <property type="evidence" value="ECO:0007669"/>
    <property type="project" value="TreeGrafter"/>
</dbReference>
<dbReference type="STRING" id="1447883.A0A2B7WGZ0"/>
<dbReference type="FunFam" id="2.30.29.30:FF:000444">
    <property type="entry name" value="Decapping enzyme Dcp1, putative"/>
    <property type="match status" value="1"/>
</dbReference>
<dbReference type="GO" id="GO:0000932">
    <property type="term" value="C:P-body"/>
    <property type="evidence" value="ECO:0007669"/>
    <property type="project" value="TreeGrafter"/>
</dbReference>
<feature type="compositionally biased region" description="Basic and acidic residues" evidence="5">
    <location>
        <begin position="1"/>
        <end position="11"/>
    </location>
</feature>
<feature type="compositionally biased region" description="Polar residues" evidence="5">
    <location>
        <begin position="15"/>
        <end position="24"/>
    </location>
</feature>
<evidence type="ECO:0000256" key="2">
    <source>
        <dbReference type="ARBA" id="ARBA00008778"/>
    </source>
</evidence>
<evidence type="ECO:0000256" key="1">
    <source>
        <dbReference type="ARBA" id="ARBA00004496"/>
    </source>
</evidence>
<feature type="region of interest" description="Disordered" evidence="5">
    <location>
        <begin position="273"/>
        <end position="302"/>
    </location>
</feature>
<keyword evidence="4" id="KW-0507">mRNA processing</keyword>
<dbReference type="PANTHER" id="PTHR16290:SF0">
    <property type="entry name" value="DECAPPING PROTEIN 1, ISOFORM A"/>
    <property type="match status" value="1"/>
</dbReference>
<keyword evidence="7" id="KW-1185">Reference proteome</keyword>
<evidence type="ECO:0000256" key="5">
    <source>
        <dbReference type="SAM" id="MobiDB-lite"/>
    </source>
</evidence>
<dbReference type="OrthoDB" id="440673at2759"/>